<dbReference type="Gene3D" id="3.40.50.150">
    <property type="entry name" value="Vaccinia Virus protein VP39"/>
    <property type="match status" value="1"/>
</dbReference>
<dbReference type="SUPFAM" id="SSF53335">
    <property type="entry name" value="S-adenosyl-L-methionine-dependent methyltransferases"/>
    <property type="match status" value="1"/>
</dbReference>
<evidence type="ECO:0000313" key="3">
    <source>
        <dbReference type="Proteomes" id="UP001295423"/>
    </source>
</evidence>
<proteinExistence type="predicted"/>
<name>A0AAD2CW37_9STRA</name>
<feature type="compositionally biased region" description="Basic and acidic residues" evidence="1">
    <location>
        <begin position="211"/>
        <end position="224"/>
    </location>
</feature>
<keyword evidence="3" id="KW-1185">Reference proteome</keyword>
<dbReference type="AlphaFoldDB" id="A0AAD2CW37"/>
<organism evidence="2 3">
    <name type="scientific">Cylindrotheca closterium</name>
    <dbReference type="NCBI Taxonomy" id="2856"/>
    <lineage>
        <taxon>Eukaryota</taxon>
        <taxon>Sar</taxon>
        <taxon>Stramenopiles</taxon>
        <taxon>Ochrophyta</taxon>
        <taxon>Bacillariophyta</taxon>
        <taxon>Bacillariophyceae</taxon>
        <taxon>Bacillariophycidae</taxon>
        <taxon>Bacillariales</taxon>
        <taxon>Bacillariaceae</taxon>
        <taxon>Cylindrotheca</taxon>
    </lineage>
</organism>
<comment type="caution">
    <text evidence="2">The sequence shown here is derived from an EMBL/GenBank/DDBJ whole genome shotgun (WGS) entry which is preliminary data.</text>
</comment>
<dbReference type="Proteomes" id="UP001295423">
    <property type="component" value="Unassembled WGS sequence"/>
</dbReference>
<dbReference type="InterPro" id="IPR029063">
    <property type="entry name" value="SAM-dependent_MTases_sf"/>
</dbReference>
<evidence type="ECO:0008006" key="4">
    <source>
        <dbReference type="Google" id="ProtNLM"/>
    </source>
</evidence>
<feature type="region of interest" description="Disordered" evidence="1">
    <location>
        <begin position="211"/>
        <end position="238"/>
    </location>
</feature>
<reference evidence="2" key="1">
    <citation type="submission" date="2023-08" db="EMBL/GenBank/DDBJ databases">
        <authorList>
            <person name="Audoor S."/>
            <person name="Bilcke G."/>
        </authorList>
    </citation>
    <scope>NUCLEOTIDE SEQUENCE</scope>
</reference>
<sequence>MSVSKSSCQPSSKSTLWTLCHRWPLPPNAPPFVIVPTTNLYRKFASRTIPTEPQSVVVVEIGCCNGYCTQKIVNSVHSPADQVLGMDVGPQFIRECQDKFPGVQFELTNVLMDWNRVQMLIEEKLKQLKQQKDKTPELHVYVDIGGNREIETLFTLLQTVQTQLKPSSLIVKSKALFAFGQKHDLTTTEAWENLHSVAQAALLKRRQKEESSCETQVEHKDEKGSNGGAQHATGKKKKVYHPLKMPQRYNASGVAICHFHNYDRKNGCLLFRDTNDHGKTCPLDHEHCHACLELEHVAWQCPNQQCYGGQHEGYQHQTAESLVDGFFR</sequence>
<accession>A0AAD2CW37</accession>
<evidence type="ECO:0000313" key="2">
    <source>
        <dbReference type="EMBL" id="CAJ1945259.1"/>
    </source>
</evidence>
<evidence type="ECO:0000256" key="1">
    <source>
        <dbReference type="SAM" id="MobiDB-lite"/>
    </source>
</evidence>
<gene>
    <name evidence="2" type="ORF">CYCCA115_LOCUS9403</name>
</gene>
<dbReference type="EMBL" id="CAKOGP040001335">
    <property type="protein sequence ID" value="CAJ1945259.1"/>
    <property type="molecule type" value="Genomic_DNA"/>
</dbReference>
<protein>
    <recommendedName>
        <fullName evidence="4">Methyltransferase domain-containing protein</fullName>
    </recommendedName>
</protein>